<evidence type="ECO:0000256" key="1">
    <source>
        <dbReference type="SAM" id="MobiDB-lite"/>
    </source>
</evidence>
<gene>
    <name evidence="2" type="ORF">CEXT_97091</name>
</gene>
<name>A0AAV4RBG4_CAEEX</name>
<feature type="region of interest" description="Disordered" evidence="1">
    <location>
        <begin position="22"/>
        <end position="41"/>
    </location>
</feature>
<comment type="caution">
    <text evidence="2">The sequence shown here is derived from an EMBL/GenBank/DDBJ whole genome shotgun (WGS) entry which is preliminary data.</text>
</comment>
<feature type="compositionally biased region" description="Basic and acidic residues" evidence="1">
    <location>
        <begin position="22"/>
        <end position="37"/>
    </location>
</feature>
<protein>
    <submittedName>
        <fullName evidence="2">Uncharacterized protein</fullName>
    </submittedName>
</protein>
<sequence length="103" mass="11726">MNLTRVFHAILTLKNWIQPRCMEGRKMNKNKKEPNKPKKEKKRLLKKYLDSVLLISEELCSVAAGEALKKILDLLERDVGGKWGKCRGKNHSNSSYKNAASSA</sequence>
<evidence type="ECO:0000313" key="3">
    <source>
        <dbReference type="Proteomes" id="UP001054945"/>
    </source>
</evidence>
<evidence type="ECO:0000313" key="2">
    <source>
        <dbReference type="EMBL" id="GIY18682.1"/>
    </source>
</evidence>
<organism evidence="2 3">
    <name type="scientific">Caerostris extrusa</name>
    <name type="common">Bark spider</name>
    <name type="synonym">Caerostris bankana</name>
    <dbReference type="NCBI Taxonomy" id="172846"/>
    <lineage>
        <taxon>Eukaryota</taxon>
        <taxon>Metazoa</taxon>
        <taxon>Ecdysozoa</taxon>
        <taxon>Arthropoda</taxon>
        <taxon>Chelicerata</taxon>
        <taxon>Arachnida</taxon>
        <taxon>Araneae</taxon>
        <taxon>Araneomorphae</taxon>
        <taxon>Entelegynae</taxon>
        <taxon>Araneoidea</taxon>
        <taxon>Araneidae</taxon>
        <taxon>Caerostris</taxon>
    </lineage>
</organism>
<keyword evidence="3" id="KW-1185">Reference proteome</keyword>
<accession>A0AAV4RBG4</accession>
<proteinExistence type="predicted"/>
<feature type="region of interest" description="Disordered" evidence="1">
    <location>
        <begin position="82"/>
        <end position="103"/>
    </location>
</feature>
<feature type="compositionally biased region" description="Low complexity" evidence="1">
    <location>
        <begin position="91"/>
        <end position="103"/>
    </location>
</feature>
<reference evidence="2 3" key="1">
    <citation type="submission" date="2021-06" db="EMBL/GenBank/DDBJ databases">
        <title>Caerostris extrusa draft genome.</title>
        <authorList>
            <person name="Kono N."/>
            <person name="Arakawa K."/>
        </authorList>
    </citation>
    <scope>NUCLEOTIDE SEQUENCE [LARGE SCALE GENOMIC DNA]</scope>
</reference>
<dbReference type="Proteomes" id="UP001054945">
    <property type="component" value="Unassembled WGS sequence"/>
</dbReference>
<dbReference type="AlphaFoldDB" id="A0AAV4RBG4"/>
<dbReference type="EMBL" id="BPLR01007662">
    <property type="protein sequence ID" value="GIY18682.1"/>
    <property type="molecule type" value="Genomic_DNA"/>
</dbReference>